<accession>G3HM13</accession>
<evidence type="ECO:0000313" key="1">
    <source>
        <dbReference type="EMBL" id="EGW10911.1"/>
    </source>
</evidence>
<dbReference type="InParanoid" id="G3HM13"/>
<dbReference type="EMBL" id="JH000500">
    <property type="protein sequence ID" value="EGW10911.1"/>
    <property type="molecule type" value="Genomic_DNA"/>
</dbReference>
<name>G3HM13_CRIGR</name>
<gene>
    <name evidence="1" type="ORF">I79_011757</name>
</gene>
<dbReference type="Proteomes" id="UP000001075">
    <property type="component" value="Unassembled WGS sequence"/>
</dbReference>
<protein>
    <submittedName>
        <fullName evidence="1">Uncharacterized protein</fullName>
    </submittedName>
</protein>
<evidence type="ECO:0000313" key="2">
    <source>
        <dbReference type="Proteomes" id="UP000001075"/>
    </source>
</evidence>
<proteinExistence type="predicted"/>
<organism evidence="1 2">
    <name type="scientific">Cricetulus griseus</name>
    <name type="common">Chinese hamster</name>
    <name type="synonym">Cricetulus barabensis griseus</name>
    <dbReference type="NCBI Taxonomy" id="10029"/>
    <lineage>
        <taxon>Eukaryota</taxon>
        <taxon>Metazoa</taxon>
        <taxon>Chordata</taxon>
        <taxon>Craniata</taxon>
        <taxon>Vertebrata</taxon>
        <taxon>Euteleostomi</taxon>
        <taxon>Mammalia</taxon>
        <taxon>Eutheria</taxon>
        <taxon>Euarchontoglires</taxon>
        <taxon>Glires</taxon>
        <taxon>Rodentia</taxon>
        <taxon>Myomorpha</taxon>
        <taxon>Muroidea</taxon>
        <taxon>Cricetidae</taxon>
        <taxon>Cricetinae</taxon>
        <taxon>Cricetulus</taxon>
    </lineage>
</organism>
<sequence length="54" mass="6803">MMNNKYRQIQALDYLVEYILMRNVTVLPRYHQDMCLFVFVYFFHIHSMFQHLDE</sequence>
<dbReference type="AlphaFoldDB" id="G3HM13"/>
<reference evidence="2" key="1">
    <citation type="journal article" date="2011" name="Nat. Biotechnol.">
        <title>The genomic sequence of the Chinese hamster ovary (CHO)-K1 cell line.</title>
        <authorList>
            <person name="Xu X."/>
            <person name="Nagarajan H."/>
            <person name="Lewis N.E."/>
            <person name="Pan S."/>
            <person name="Cai Z."/>
            <person name="Liu X."/>
            <person name="Chen W."/>
            <person name="Xie M."/>
            <person name="Wang W."/>
            <person name="Hammond S."/>
            <person name="Andersen M.R."/>
            <person name="Neff N."/>
            <person name="Passarelli B."/>
            <person name="Koh W."/>
            <person name="Fan H.C."/>
            <person name="Wang J."/>
            <person name="Gui Y."/>
            <person name="Lee K.H."/>
            <person name="Betenbaugh M.J."/>
            <person name="Quake S.R."/>
            <person name="Famili I."/>
            <person name="Palsson B.O."/>
            <person name="Wang J."/>
        </authorList>
    </citation>
    <scope>NUCLEOTIDE SEQUENCE [LARGE SCALE GENOMIC DNA]</scope>
    <source>
        <strain evidence="2">CHO K1 cell line</strain>
    </source>
</reference>